<feature type="transmembrane region" description="Helical" evidence="2">
    <location>
        <begin position="237"/>
        <end position="257"/>
    </location>
</feature>
<feature type="region of interest" description="Disordered" evidence="1">
    <location>
        <begin position="1"/>
        <end position="90"/>
    </location>
</feature>
<evidence type="ECO:0000313" key="3">
    <source>
        <dbReference type="EMBL" id="CAB0012688.1"/>
    </source>
</evidence>
<gene>
    <name evidence="3" type="ORF">NTEN_LOCUS17390</name>
</gene>
<keyword evidence="2" id="KW-1133">Transmembrane helix</keyword>
<accession>A0A6H5H8H6</accession>
<keyword evidence="2" id="KW-0812">Transmembrane</keyword>
<sequence>MRKRRRKRMKRRRKRRRIMRMRRRRRSRMRRRRRKRIMRKRKRRRRSRKRRRRRMMSRMRRRMKRRMRKRRRNWRKSCEIDPSTHEGEKAATNPRQTFFFADETRLNEAWEAPKAAGRRKRRMRAPARPRKLKRFYFAKSLRKLGRPTGNIVKNNIYECQLKPLTMDTEEYHNNMPSSWTIMLQNLALLPTANGEVCVLHRRPEYKPSPSKFLNMETDQLRTLIYLLLFERHRNRNYLHWLTALSKFIVRLGFGFIVRLTSSLIMSSTFITELEGGVAVNEILANNTYSPTSYFHRIGACFLHTGTIFTLYWESFTKNIYPKFLPLIVG</sequence>
<reference evidence="3 4" key="1">
    <citation type="submission" date="2020-02" db="EMBL/GenBank/DDBJ databases">
        <authorList>
            <person name="Ferguson B K."/>
        </authorList>
    </citation>
    <scope>NUCLEOTIDE SEQUENCE [LARGE SCALE GENOMIC DNA]</scope>
</reference>
<keyword evidence="2" id="KW-0472">Membrane</keyword>
<proteinExistence type="predicted"/>
<dbReference type="EMBL" id="CADCXU010025619">
    <property type="protein sequence ID" value="CAB0012688.1"/>
    <property type="molecule type" value="Genomic_DNA"/>
</dbReference>
<protein>
    <submittedName>
        <fullName evidence="3">Uncharacterized protein</fullName>
    </submittedName>
</protein>
<organism evidence="3 4">
    <name type="scientific">Nesidiocoris tenuis</name>
    <dbReference type="NCBI Taxonomy" id="355587"/>
    <lineage>
        <taxon>Eukaryota</taxon>
        <taxon>Metazoa</taxon>
        <taxon>Ecdysozoa</taxon>
        <taxon>Arthropoda</taxon>
        <taxon>Hexapoda</taxon>
        <taxon>Insecta</taxon>
        <taxon>Pterygota</taxon>
        <taxon>Neoptera</taxon>
        <taxon>Paraneoptera</taxon>
        <taxon>Hemiptera</taxon>
        <taxon>Heteroptera</taxon>
        <taxon>Panheteroptera</taxon>
        <taxon>Cimicomorpha</taxon>
        <taxon>Miridae</taxon>
        <taxon>Dicyphina</taxon>
        <taxon>Nesidiocoris</taxon>
    </lineage>
</organism>
<name>A0A6H5H8H6_9HEMI</name>
<feature type="non-terminal residue" evidence="3">
    <location>
        <position position="329"/>
    </location>
</feature>
<dbReference type="Proteomes" id="UP000479000">
    <property type="component" value="Unassembled WGS sequence"/>
</dbReference>
<feature type="non-terminal residue" evidence="3">
    <location>
        <position position="1"/>
    </location>
</feature>
<evidence type="ECO:0000313" key="4">
    <source>
        <dbReference type="Proteomes" id="UP000479000"/>
    </source>
</evidence>
<dbReference type="AlphaFoldDB" id="A0A6H5H8H6"/>
<evidence type="ECO:0000256" key="2">
    <source>
        <dbReference type="SAM" id="Phobius"/>
    </source>
</evidence>
<evidence type="ECO:0000256" key="1">
    <source>
        <dbReference type="SAM" id="MobiDB-lite"/>
    </source>
</evidence>
<feature type="compositionally biased region" description="Basic residues" evidence="1">
    <location>
        <begin position="1"/>
        <end position="75"/>
    </location>
</feature>
<feature type="compositionally biased region" description="Basic and acidic residues" evidence="1">
    <location>
        <begin position="76"/>
        <end position="89"/>
    </location>
</feature>
<keyword evidence="4" id="KW-1185">Reference proteome</keyword>